<accession>A0A2K9DU65</accession>
<sequence>MPLNVRMGIASFDAMLSVVRVNHLDVETVIVSWDRKHRSAAVMGLLDIDGQLVDVRPDVTGRLTSLLQAPMHPDVLRLAYPDADLVLSGQVSLSVSVHEPTWARVLDNVELRVQAGLRVASEDIVTAVWVTLEAAGQPNGSVTLERRVMFPELPDDIVFEPAWLSTRQEGAGEHVSWGDATRSFPTQEITRALMVLMNELAVRHERETNLTESSNGKLVLTKAVVSL</sequence>
<proteinExistence type="predicted"/>
<evidence type="ECO:0000313" key="2">
    <source>
        <dbReference type="Proteomes" id="UP000233276"/>
    </source>
</evidence>
<evidence type="ECO:0000313" key="1">
    <source>
        <dbReference type="EMBL" id="AUG29414.1"/>
    </source>
</evidence>
<gene>
    <name evidence="1" type="ORF">CXR34_08040</name>
</gene>
<dbReference type="EMBL" id="CP025299">
    <property type="protein sequence ID" value="AUG29414.1"/>
    <property type="molecule type" value="Genomic_DNA"/>
</dbReference>
<name>A0A2K9DU65_9MICO</name>
<dbReference type="Proteomes" id="UP000233276">
    <property type="component" value="Chromosome"/>
</dbReference>
<dbReference type="RefSeq" id="WP_036283297.1">
    <property type="nucleotide sequence ID" value="NZ_CP025299.1"/>
</dbReference>
<protein>
    <submittedName>
        <fullName evidence="1">Uncharacterized protein</fullName>
    </submittedName>
</protein>
<dbReference type="AlphaFoldDB" id="A0A2K9DU65"/>
<organism evidence="1 2">
    <name type="scientific">Microbacterium hominis</name>
    <dbReference type="NCBI Taxonomy" id="162426"/>
    <lineage>
        <taxon>Bacteria</taxon>
        <taxon>Bacillati</taxon>
        <taxon>Actinomycetota</taxon>
        <taxon>Actinomycetes</taxon>
        <taxon>Micrococcales</taxon>
        <taxon>Microbacteriaceae</taxon>
        <taxon>Microbacterium</taxon>
    </lineage>
</organism>
<reference evidence="1 2" key="1">
    <citation type="submission" date="2017-12" db="EMBL/GenBank/DDBJ databases">
        <title>Isolation and characterization of estrogens degradatiion strain Microbacterium hominis SJTG1.</title>
        <authorList>
            <person name="Xiong W."/>
            <person name="Yin C."/>
            <person name="Zheng D."/>
            <person name="Liang R."/>
        </authorList>
    </citation>
    <scope>NUCLEOTIDE SEQUENCE [LARGE SCALE GENOMIC DNA]</scope>
    <source>
        <strain evidence="1 2">SJTG1</strain>
    </source>
</reference>
<dbReference type="KEGG" id="mhos:CXR34_08040"/>